<dbReference type="InterPro" id="IPR013325">
    <property type="entry name" value="RNA_pol_sigma_r2"/>
</dbReference>
<dbReference type="GO" id="GO:0006352">
    <property type="term" value="P:DNA-templated transcription initiation"/>
    <property type="evidence" value="ECO:0007669"/>
    <property type="project" value="InterPro"/>
</dbReference>
<evidence type="ECO:0000259" key="1">
    <source>
        <dbReference type="Pfam" id="PF04542"/>
    </source>
</evidence>
<dbReference type="SUPFAM" id="SSF88946">
    <property type="entry name" value="Sigma2 domain of RNA polymerase sigma factors"/>
    <property type="match status" value="1"/>
</dbReference>
<protein>
    <recommendedName>
        <fullName evidence="1">RNA polymerase sigma-70 region 2 domain-containing protein</fullName>
    </recommendedName>
</protein>
<keyword evidence="3" id="KW-1185">Reference proteome</keyword>
<reference evidence="2" key="2">
    <citation type="submission" date="2020-09" db="EMBL/GenBank/DDBJ databases">
        <authorList>
            <person name="Sun Q."/>
            <person name="Sedlacek I."/>
        </authorList>
    </citation>
    <scope>NUCLEOTIDE SEQUENCE</scope>
    <source>
        <strain evidence="2">CCM 7086</strain>
    </source>
</reference>
<gene>
    <name evidence="2" type="ORF">GCM10007205_26650</name>
</gene>
<dbReference type="Proteomes" id="UP000620266">
    <property type="component" value="Unassembled WGS sequence"/>
</dbReference>
<organism evidence="2 3">
    <name type="scientific">Oxalicibacterium flavum</name>
    <dbReference type="NCBI Taxonomy" id="179467"/>
    <lineage>
        <taxon>Bacteria</taxon>
        <taxon>Pseudomonadati</taxon>
        <taxon>Pseudomonadota</taxon>
        <taxon>Betaproteobacteria</taxon>
        <taxon>Burkholderiales</taxon>
        <taxon>Oxalobacteraceae</taxon>
        <taxon>Oxalicibacterium</taxon>
    </lineage>
</organism>
<dbReference type="GO" id="GO:0003700">
    <property type="term" value="F:DNA-binding transcription factor activity"/>
    <property type="evidence" value="ECO:0007669"/>
    <property type="project" value="InterPro"/>
</dbReference>
<dbReference type="Gene3D" id="1.10.1740.10">
    <property type="match status" value="1"/>
</dbReference>
<proteinExistence type="predicted"/>
<dbReference type="RefSeq" id="WP_229729053.1">
    <property type="nucleotide sequence ID" value="NZ_BMCG01000005.1"/>
</dbReference>
<comment type="caution">
    <text evidence="2">The sequence shown here is derived from an EMBL/GenBank/DDBJ whole genome shotgun (WGS) entry which is preliminary data.</text>
</comment>
<evidence type="ECO:0000313" key="3">
    <source>
        <dbReference type="Proteomes" id="UP000620266"/>
    </source>
</evidence>
<name>A0A8J2UNV0_9BURK</name>
<dbReference type="Pfam" id="PF04542">
    <property type="entry name" value="Sigma70_r2"/>
    <property type="match status" value="1"/>
</dbReference>
<evidence type="ECO:0000313" key="2">
    <source>
        <dbReference type="EMBL" id="GGC16342.1"/>
    </source>
</evidence>
<dbReference type="AlphaFoldDB" id="A0A8J2UNV0"/>
<feature type="domain" description="RNA polymerase sigma-70 region 2" evidence="1">
    <location>
        <begin position="3"/>
        <end position="58"/>
    </location>
</feature>
<dbReference type="EMBL" id="BMCG01000005">
    <property type="protein sequence ID" value="GGC16342.1"/>
    <property type="molecule type" value="Genomic_DNA"/>
</dbReference>
<reference evidence="2" key="1">
    <citation type="journal article" date="2014" name="Int. J. Syst. Evol. Microbiol.">
        <title>Complete genome sequence of Corynebacterium casei LMG S-19264T (=DSM 44701T), isolated from a smear-ripened cheese.</title>
        <authorList>
            <consortium name="US DOE Joint Genome Institute (JGI-PGF)"/>
            <person name="Walter F."/>
            <person name="Albersmeier A."/>
            <person name="Kalinowski J."/>
            <person name="Ruckert C."/>
        </authorList>
    </citation>
    <scope>NUCLEOTIDE SEQUENCE</scope>
    <source>
        <strain evidence="2">CCM 7086</strain>
    </source>
</reference>
<dbReference type="InterPro" id="IPR007627">
    <property type="entry name" value="RNA_pol_sigma70_r2"/>
</dbReference>
<accession>A0A8J2UNV0</accession>
<sequence>MRTWTRRRLECTDQAGDLAQEVFIRVLLQRRAEELREPKAYLSSIARNLMVDMFRRHSIEQAYAEALAVCADAMASSPEERQQIIQTLQKSGKFNQIFYNVADRLLTRYS</sequence>